<keyword evidence="9" id="KW-1185">Reference proteome</keyword>
<dbReference type="PROSITE" id="PS51892">
    <property type="entry name" value="SUBTILASE"/>
    <property type="match status" value="1"/>
</dbReference>
<dbReference type="PROSITE" id="PS00137">
    <property type="entry name" value="SUBTILASE_HIS"/>
    <property type="match status" value="1"/>
</dbReference>
<dbReference type="PANTHER" id="PTHR43806:SF65">
    <property type="entry name" value="SERINE PROTEASE APRX"/>
    <property type="match status" value="1"/>
</dbReference>
<dbReference type="InterPro" id="IPR022398">
    <property type="entry name" value="Peptidase_S8_His-AS"/>
</dbReference>
<dbReference type="EMBL" id="JADBEF010000001">
    <property type="protein sequence ID" value="MBE1557399.1"/>
    <property type="molecule type" value="Genomic_DNA"/>
</dbReference>
<feature type="domain" description="Peptidase S8/S53" evidence="7">
    <location>
        <begin position="205"/>
        <end position="454"/>
    </location>
</feature>
<keyword evidence="2 5" id="KW-0645">Protease</keyword>
<evidence type="ECO:0000256" key="1">
    <source>
        <dbReference type="ARBA" id="ARBA00011073"/>
    </source>
</evidence>
<evidence type="ECO:0000256" key="2">
    <source>
        <dbReference type="ARBA" id="ARBA00022670"/>
    </source>
</evidence>
<organism evidence="8 9">
    <name type="scientific">Nonomuraea africana</name>
    <dbReference type="NCBI Taxonomy" id="46171"/>
    <lineage>
        <taxon>Bacteria</taxon>
        <taxon>Bacillati</taxon>
        <taxon>Actinomycetota</taxon>
        <taxon>Actinomycetes</taxon>
        <taxon>Streptosporangiales</taxon>
        <taxon>Streptosporangiaceae</taxon>
        <taxon>Nonomuraea</taxon>
    </lineage>
</organism>
<evidence type="ECO:0000313" key="9">
    <source>
        <dbReference type="Proteomes" id="UP000661607"/>
    </source>
</evidence>
<reference evidence="8 9" key="1">
    <citation type="submission" date="2020-10" db="EMBL/GenBank/DDBJ databases">
        <title>Sequencing the genomes of 1000 actinobacteria strains.</title>
        <authorList>
            <person name="Klenk H.-P."/>
        </authorList>
    </citation>
    <scope>NUCLEOTIDE SEQUENCE [LARGE SCALE GENOMIC DNA]</scope>
    <source>
        <strain evidence="8 9">DSM 43748</strain>
    </source>
</reference>
<comment type="caution">
    <text evidence="8">The sequence shown here is derived from an EMBL/GenBank/DDBJ whole genome shotgun (WGS) entry which is preliminary data.</text>
</comment>
<feature type="active site" description="Charge relay system" evidence="5">
    <location>
        <position position="214"/>
    </location>
</feature>
<keyword evidence="4 5" id="KW-0720">Serine protease</keyword>
<feature type="signal peptide" evidence="6">
    <location>
        <begin position="1"/>
        <end position="26"/>
    </location>
</feature>
<feature type="active site" description="Charge relay system" evidence="5">
    <location>
        <position position="246"/>
    </location>
</feature>
<dbReference type="InterPro" id="IPR050131">
    <property type="entry name" value="Peptidase_S8_subtilisin-like"/>
</dbReference>
<dbReference type="PROSITE" id="PS00138">
    <property type="entry name" value="SUBTILASE_SER"/>
    <property type="match status" value="1"/>
</dbReference>
<dbReference type="SUPFAM" id="SSF52743">
    <property type="entry name" value="Subtilisin-like"/>
    <property type="match status" value="1"/>
</dbReference>
<feature type="chain" id="PRO_5046344751" description="Peptidase S8/S53 domain-containing protein" evidence="6">
    <location>
        <begin position="27"/>
        <end position="1091"/>
    </location>
</feature>
<evidence type="ECO:0000313" key="8">
    <source>
        <dbReference type="EMBL" id="MBE1557399.1"/>
    </source>
</evidence>
<protein>
    <recommendedName>
        <fullName evidence="7">Peptidase S8/S53 domain-containing protein</fullName>
    </recommendedName>
</protein>
<dbReference type="Pfam" id="PF00082">
    <property type="entry name" value="Peptidase_S8"/>
    <property type="match status" value="1"/>
</dbReference>
<name>A0ABR9K5V6_9ACTN</name>
<dbReference type="Proteomes" id="UP000661607">
    <property type="component" value="Unassembled WGS sequence"/>
</dbReference>
<dbReference type="PANTHER" id="PTHR43806">
    <property type="entry name" value="PEPTIDASE S8"/>
    <property type="match status" value="1"/>
</dbReference>
<dbReference type="InterPro" id="IPR036852">
    <property type="entry name" value="Peptidase_S8/S53_dom_sf"/>
</dbReference>
<proteinExistence type="inferred from homology"/>
<evidence type="ECO:0000256" key="3">
    <source>
        <dbReference type="ARBA" id="ARBA00022801"/>
    </source>
</evidence>
<dbReference type="RefSeq" id="WP_192773035.1">
    <property type="nucleotide sequence ID" value="NZ_BAAASY010000015.1"/>
</dbReference>
<dbReference type="InterPro" id="IPR000209">
    <property type="entry name" value="Peptidase_S8/S53_dom"/>
</dbReference>
<dbReference type="InterPro" id="IPR023828">
    <property type="entry name" value="Peptidase_S8_Ser-AS"/>
</dbReference>
<feature type="active site" description="Charge relay system" evidence="5">
    <location>
        <position position="417"/>
    </location>
</feature>
<dbReference type="Gene3D" id="3.40.50.200">
    <property type="entry name" value="Peptidase S8/S53 domain"/>
    <property type="match status" value="1"/>
</dbReference>
<keyword evidence="6" id="KW-0732">Signal</keyword>
<comment type="similarity">
    <text evidence="1 5">Belongs to the peptidase S8 family.</text>
</comment>
<keyword evidence="3 5" id="KW-0378">Hydrolase</keyword>
<evidence type="ECO:0000256" key="5">
    <source>
        <dbReference type="PROSITE-ProRule" id="PRU01240"/>
    </source>
</evidence>
<sequence>MSLRTRLGVSALAMAALIPMAGPAAAAPASPAAAVPGLQGHDASTASVTLITGDRAELTTGADGKTAVHLYTDEPYATRQDGDDLYVVPRSAARLIAAGRLDERLFNISGLVRQGYDDARTTKVPLIIQGAAALHRSAVATPLGSGAAAVQVEKKETGAFFAALTAARSQYKIWLDGKVAGFDLDPGTGVGQTGAEQAWAAGFDGNGTTVAVLDSGHDPEHPDLRGRLAGEQDFTGLGSAADENGHGTHVASTILGTGAADATRKGMAPGAKLLAGRVLNSGGYGQESWIIAGMEWAVAQGADVVNMSLGSSEITDCTDPLGATAQRLSRQTKTLFVVAAGNQGLRRTVSSPGCAEGVLTVGALDAEGKTAAFSSRGPASDAAHLIKPEIAAPGVEIVGAALGSVAGLHYTRMSGTSMAAPHVAGAAALLRQAHPDWSAQQLKAALISGVKSRAKDGVYAQGAGELSVPGALAATVQGPGTVSLGALAWPHPRGQRASKEIVYTNLGDRPVRLQLRIDDVAGKGGHRVPSRAFKLGAHQVVVPAHGTASVEVTGDAGVPVQDKAYGEIGARVLATGRGVSVTTAVGFWAEPEQVTLTVKATGRDGGAPEAPSYLDVIALDEVAAVRSYLDGTGEQSYTLPVGRYALSAFVYGGDTLSYLGDPELELSKDTTVVFDARTAQRITAATDRPSTVVAGTLQYGRWWDRYQIGGGAVAGQAEYYAAPTSRARTGGFELVEHLRATFDGGVYNLAFTEEGGVGRSQARVVRDRDLAAVKETWYGRAADEPGGDLLHLYRPWSDAAFGTYDVDAKVPGERLSLYSPGQTFRQITYRGAHVLFRETWYDLPRVYTRGQRRETTWFRMVSMNGVFPATDQAGTRIAERQAGLIGYAAATWKDAEPGHFGSGAYFGDVGNLVLLRDGQQVGSSAWPFGQFLVEDGAYELRSTMMRFRAETTGEQGALVRTCYRFSTTRPPGEEVAALPFLTVRYDAEVDARNSAAPVTGFPVTLDVRGQVDYDPGSIAKVRAWTATDDQAVWKDDPAAWTEVPVALENGRWVARVDNSAATGKHVSIRVDAVDAHGNGLTQVVSRLYAVR</sequence>
<gene>
    <name evidence="8" type="ORF">H4W81_000178</name>
</gene>
<dbReference type="PRINTS" id="PR00723">
    <property type="entry name" value="SUBTILISIN"/>
</dbReference>
<accession>A0ABR9K5V6</accession>
<evidence type="ECO:0000256" key="6">
    <source>
        <dbReference type="SAM" id="SignalP"/>
    </source>
</evidence>
<evidence type="ECO:0000259" key="7">
    <source>
        <dbReference type="Pfam" id="PF00082"/>
    </source>
</evidence>
<dbReference type="InterPro" id="IPR015500">
    <property type="entry name" value="Peptidase_S8_subtilisin-rel"/>
</dbReference>
<evidence type="ECO:0000256" key="4">
    <source>
        <dbReference type="ARBA" id="ARBA00022825"/>
    </source>
</evidence>